<sequence length="212" mass="23850">MRLPPARATIGLVIITSGFWLASILTHHQDLWAMAAGFIPARLNGWHSGIPSLPFWLTPLSATVVHEGILHLGFNMLMLAFCGRYVEMVIGSGNFVFLYIVGAYVSAFSQYWINPTSYYPMIGASGAISALFGAYALLFGQERQFFSYRWLNHLIHIFWLASAWIIIQTLIGFSESNDISIATPAHIGGFLIGLLLIRPLLRFHYHKRFINF</sequence>
<comment type="subcellular location">
    <subcellularLocation>
        <location evidence="1">Membrane</location>
        <topology evidence="1">Multi-pass membrane protein</topology>
    </subcellularLocation>
</comment>
<evidence type="ECO:0000313" key="9">
    <source>
        <dbReference type="EMBL" id="AEI38386.1"/>
    </source>
</evidence>
<dbReference type="RefSeq" id="WP_013934774.1">
    <property type="nucleotide sequence ID" value="NC_015709.1"/>
</dbReference>
<dbReference type="HOGENOM" id="CLU_055068_5_1_5"/>
<keyword evidence="4" id="KW-0378">Hydrolase</keyword>
<feature type="transmembrane region" description="Helical" evidence="7">
    <location>
        <begin position="179"/>
        <end position="201"/>
    </location>
</feature>
<evidence type="ECO:0000256" key="3">
    <source>
        <dbReference type="ARBA" id="ARBA00022692"/>
    </source>
</evidence>
<feature type="transmembrane region" description="Helical" evidence="7">
    <location>
        <begin position="95"/>
        <end position="113"/>
    </location>
</feature>
<dbReference type="PANTHER" id="PTHR43731">
    <property type="entry name" value="RHOMBOID PROTEASE"/>
    <property type="match status" value="1"/>
</dbReference>
<dbReference type="AlphaFoldDB" id="F8EVP9"/>
<reference evidence="9 10" key="1">
    <citation type="journal article" date="2011" name="J. Bacteriol.">
        <title>Genome sequence of the ethanol-producing Zymomonas mobilis subsp. pomaceae lectotype strain ATCC 29192.</title>
        <authorList>
            <person name="Kouvelis V.N."/>
            <person name="Davenport K.W."/>
            <person name="Brettin T.S."/>
            <person name="Bruce D."/>
            <person name="Detter C."/>
            <person name="Han C.S."/>
            <person name="Nolan M."/>
            <person name="Tapia R."/>
            <person name="Damoulaki A."/>
            <person name="Kyrpides N.C."/>
            <person name="Typas M.A."/>
            <person name="Pappas K.M."/>
        </authorList>
    </citation>
    <scope>NUCLEOTIDE SEQUENCE [LARGE SCALE GENOMIC DNA]</scope>
    <source>
        <strain evidence="10">ATCC 29192 / DSM 22645 / JCM 10191 / CCUG 17912 / NBRC 13757 / NCIMB 11200 / NRRL B-4491 / Barker I</strain>
    </source>
</reference>
<dbReference type="Proteomes" id="UP000000491">
    <property type="component" value="Chromosome"/>
</dbReference>
<dbReference type="Gene3D" id="1.20.1540.10">
    <property type="entry name" value="Rhomboid-like"/>
    <property type="match status" value="1"/>
</dbReference>
<dbReference type="KEGG" id="zmp:Zymop_1496"/>
<protein>
    <submittedName>
        <fullName evidence="9">Rhomboid family protein</fullName>
    </submittedName>
</protein>
<dbReference type="STRING" id="579138.Zymop_1496"/>
<feature type="transmembrane region" description="Helical" evidence="7">
    <location>
        <begin position="59"/>
        <end position="83"/>
    </location>
</feature>
<organism evidence="9 10">
    <name type="scientific">Zymomonas mobilis subsp. pomaceae (strain ATCC 29192 / DSM 22645 / JCM 10191 / CCUG 17912 / NBRC 13757 / NCIMB 11200 / NRRL B-4491 / Barker I)</name>
    <dbReference type="NCBI Taxonomy" id="579138"/>
    <lineage>
        <taxon>Bacteria</taxon>
        <taxon>Pseudomonadati</taxon>
        <taxon>Pseudomonadota</taxon>
        <taxon>Alphaproteobacteria</taxon>
        <taxon>Sphingomonadales</taxon>
        <taxon>Zymomonadaceae</taxon>
        <taxon>Zymomonas</taxon>
    </lineage>
</organism>
<dbReference type="EMBL" id="CP002865">
    <property type="protein sequence ID" value="AEI38386.1"/>
    <property type="molecule type" value="Genomic_DNA"/>
</dbReference>
<proteinExistence type="inferred from homology"/>
<dbReference type="GO" id="GO:0016020">
    <property type="term" value="C:membrane"/>
    <property type="evidence" value="ECO:0007669"/>
    <property type="project" value="UniProtKB-SubCell"/>
</dbReference>
<keyword evidence="3 7" id="KW-0812">Transmembrane</keyword>
<evidence type="ECO:0000256" key="4">
    <source>
        <dbReference type="ARBA" id="ARBA00022801"/>
    </source>
</evidence>
<dbReference type="PATRIC" id="fig|579138.3.peg.1586"/>
<accession>F8EVP9</accession>
<name>F8EVP9_ZYMMT</name>
<dbReference type="InterPro" id="IPR050925">
    <property type="entry name" value="Rhomboid_protease_S54"/>
</dbReference>
<keyword evidence="5 7" id="KW-1133">Transmembrane helix</keyword>
<evidence type="ECO:0000256" key="5">
    <source>
        <dbReference type="ARBA" id="ARBA00022989"/>
    </source>
</evidence>
<feature type="domain" description="Peptidase S54 rhomboid" evidence="8">
    <location>
        <begin position="60"/>
        <end position="201"/>
    </location>
</feature>
<evidence type="ECO:0000313" key="10">
    <source>
        <dbReference type="Proteomes" id="UP000000491"/>
    </source>
</evidence>
<dbReference type="InterPro" id="IPR035952">
    <property type="entry name" value="Rhomboid-like_sf"/>
</dbReference>
<evidence type="ECO:0000256" key="1">
    <source>
        <dbReference type="ARBA" id="ARBA00004141"/>
    </source>
</evidence>
<evidence type="ECO:0000256" key="7">
    <source>
        <dbReference type="SAM" id="Phobius"/>
    </source>
</evidence>
<keyword evidence="6 7" id="KW-0472">Membrane</keyword>
<dbReference type="eggNOG" id="COG0705">
    <property type="taxonomic scope" value="Bacteria"/>
</dbReference>
<dbReference type="GO" id="GO:0004252">
    <property type="term" value="F:serine-type endopeptidase activity"/>
    <property type="evidence" value="ECO:0007669"/>
    <property type="project" value="InterPro"/>
</dbReference>
<feature type="transmembrane region" description="Helical" evidence="7">
    <location>
        <begin position="119"/>
        <end position="138"/>
    </location>
</feature>
<feature type="transmembrane region" description="Helical" evidence="7">
    <location>
        <begin position="150"/>
        <end position="173"/>
    </location>
</feature>
<dbReference type="InterPro" id="IPR022764">
    <property type="entry name" value="Peptidase_S54_rhomboid_dom"/>
</dbReference>
<evidence type="ECO:0000256" key="2">
    <source>
        <dbReference type="ARBA" id="ARBA00009045"/>
    </source>
</evidence>
<gene>
    <name evidence="9" type="ordered locus">Zymop_1496</name>
</gene>
<dbReference type="Pfam" id="PF01694">
    <property type="entry name" value="Rhomboid"/>
    <property type="match status" value="1"/>
</dbReference>
<evidence type="ECO:0000256" key="6">
    <source>
        <dbReference type="ARBA" id="ARBA00023136"/>
    </source>
</evidence>
<comment type="similarity">
    <text evidence="2">Belongs to the peptidase S54 family.</text>
</comment>
<dbReference type="PANTHER" id="PTHR43731:SF14">
    <property type="entry name" value="PRESENILIN-ASSOCIATED RHOMBOID-LIKE PROTEIN, MITOCHONDRIAL"/>
    <property type="match status" value="1"/>
</dbReference>
<dbReference type="SUPFAM" id="SSF144091">
    <property type="entry name" value="Rhomboid-like"/>
    <property type="match status" value="1"/>
</dbReference>
<evidence type="ECO:0000259" key="8">
    <source>
        <dbReference type="Pfam" id="PF01694"/>
    </source>
</evidence>